<comment type="caution">
    <text evidence="7">Lacks conserved residue(s) required for the propagation of feature annotation.</text>
</comment>
<dbReference type="EMBL" id="NAAC01000038">
    <property type="protein sequence ID" value="RDJ04500.1"/>
    <property type="molecule type" value="Genomic_DNA"/>
</dbReference>
<feature type="transmembrane region" description="Helical" evidence="7">
    <location>
        <begin position="7"/>
        <end position="34"/>
    </location>
</feature>
<gene>
    <name evidence="8" type="ORF">B5K06_27035</name>
</gene>
<evidence type="ECO:0000256" key="1">
    <source>
        <dbReference type="ARBA" id="ARBA00004651"/>
    </source>
</evidence>
<dbReference type="NCBIfam" id="TIGR01102">
    <property type="entry name" value="yscR"/>
    <property type="match status" value="1"/>
</dbReference>
<dbReference type="Proteomes" id="UP000254939">
    <property type="component" value="Unassembled WGS sequence"/>
</dbReference>
<comment type="caution">
    <text evidence="8">The sequence shown here is derived from an EMBL/GenBank/DDBJ whole genome shotgun (WGS) entry which is preliminary data.</text>
</comment>
<dbReference type="GO" id="GO:0009306">
    <property type="term" value="P:protein secretion"/>
    <property type="evidence" value="ECO:0007669"/>
    <property type="project" value="UniProtKB-UniRule"/>
</dbReference>
<sequence>MTEIKQPILALLAITGGLGLLVVAVVTTTAFVRISVVLFLVRNALGTQTIPPNVVLYAAALMLTVFVSAPVVEQTYSRVTDAKFRYETFDDWVSAAKEGREPLREYLKKFTNEEQRQFFLSSTEHLWPEEMRANTTADDFVILVPSYLISELKRGFEIGFLLYLPFIIIDLIVTTILMAMGMSMVSPTVISVPFKLFLFVTIDGWSQLMHGLVLSYTTPGG</sequence>
<dbReference type="GO" id="GO:0005886">
    <property type="term" value="C:plasma membrane"/>
    <property type="evidence" value="ECO:0007669"/>
    <property type="project" value="UniProtKB-SubCell"/>
</dbReference>
<keyword evidence="4 7" id="KW-0812">Transmembrane</keyword>
<proteinExistence type="inferred from homology"/>
<keyword evidence="6 7" id="KW-0472">Membrane</keyword>
<evidence type="ECO:0000313" key="8">
    <source>
        <dbReference type="EMBL" id="RDJ04500.1"/>
    </source>
</evidence>
<evidence type="ECO:0000256" key="4">
    <source>
        <dbReference type="ARBA" id="ARBA00022692"/>
    </source>
</evidence>
<keyword evidence="5 7" id="KW-1133">Transmembrane helix</keyword>
<dbReference type="OrthoDB" id="9805111at2"/>
<dbReference type="PRINTS" id="PR01302">
    <property type="entry name" value="TYPE3IMPPROT"/>
</dbReference>
<comment type="similarity">
    <text evidence="2 7">Belongs to the FliP/MopC/SpaP family.</text>
</comment>
<evidence type="ECO:0000256" key="5">
    <source>
        <dbReference type="ARBA" id="ARBA00022989"/>
    </source>
</evidence>
<dbReference type="PROSITE" id="PS01061">
    <property type="entry name" value="FLIP_2"/>
    <property type="match status" value="1"/>
</dbReference>
<evidence type="ECO:0000256" key="3">
    <source>
        <dbReference type="ARBA" id="ARBA00022475"/>
    </source>
</evidence>
<dbReference type="PANTHER" id="PTHR30587:SF2">
    <property type="entry name" value="SURFACE PRESENTATION OF ANTIGENS PROTEIN SPAP"/>
    <property type="match status" value="1"/>
</dbReference>
<feature type="transmembrane region" description="Helical" evidence="7">
    <location>
        <begin position="160"/>
        <end position="184"/>
    </location>
</feature>
<name>A0A370KHA5_9HYPH</name>
<evidence type="ECO:0000256" key="7">
    <source>
        <dbReference type="RuleBase" id="RU362070"/>
    </source>
</evidence>
<dbReference type="AlphaFoldDB" id="A0A370KHA5"/>
<dbReference type="Pfam" id="PF00813">
    <property type="entry name" value="FliP"/>
    <property type="match status" value="1"/>
</dbReference>
<comment type="subcellular location">
    <subcellularLocation>
        <location evidence="1">Cell membrane</location>
        <topology evidence="1">Multi-pass membrane protein</topology>
    </subcellularLocation>
</comment>
<keyword evidence="3 7" id="KW-1003">Cell membrane</keyword>
<organism evidence="8 9">
    <name type="scientific">Rhizobium grahamii</name>
    <dbReference type="NCBI Taxonomy" id="1120045"/>
    <lineage>
        <taxon>Bacteria</taxon>
        <taxon>Pseudomonadati</taxon>
        <taxon>Pseudomonadota</taxon>
        <taxon>Alphaproteobacteria</taxon>
        <taxon>Hyphomicrobiales</taxon>
        <taxon>Rhizobiaceae</taxon>
        <taxon>Rhizobium/Agrobacterium group</taxon>
        <taxon>Rhizobium</taxon>
    </lineage>
</organism>
<feature type="transmembrane region" description="Helical" evidence="7">
    <location>
        <begin position="54"/>
        <end position="72"/>
    </location>
</feature>
<dbReference type="InterPro" id="IPR005773">
    <property type="entry name" value="T3SS_YscR-like"/>
</dbReference>
<evidence type="ECO:0000313" key="9">
    <source>
        <dbReference type="Proteomes" id="UP000254939"/>
    </source>
</evidence>
<dbReference type="PROSITE" id="PS01060">
    <property type="entry name" value="FLIP_1"/>
    <property type="match status" value="1"/>
</dbReference>
<protein>
    <submittedName>
        <fullName evidence="8">EscR/YscR/HrcR family type III secretion system export apparatus protein</fullName>
    </submittedName>
</protein>
<evidence type="ECO:0000256" key="2">
    <source>
        <dbReference type="ARBA" id="ARBA00006257"/>
    </source>
</evidence>
<dbReference type="PANTHER" id="PTHR30587">
    <property type="entry name" value="FLAGELLAR BIOSYNTHETIC PROTEIN FLIP"/>
    <property type="match status" value="1"/>
</dbReference>
<accession>A0A370KHA5</accession>
<evidence type="ECO:0000256" key="6">
    <source>
        <dbReference type="ARBA" id="ARBA00023136"/>
    </source>
</evidence>
<dbReference type="NCBIfam" id="NF009438">
    <property type="entry name" value="PRK12797.1"/>
    <property type="match status" value="1"/>
</dbReference>
<dbReference type="RefSeq" id="WP_114715216.1">
    <property type="nucleotide sequence ID" value="NZ_KZ857267.1"/>
</dbReference>
<dbReference type="InterPro" id="IPR005838">
    <property type="entry name" value="T3SS_IM_P"/>
</dbReference>
<reference evidence="8 9" key="1">
    <citation type="submission" date="2017-03" db="EMBL/GenBank/DDBJ databases">
        <title>Genome analysis of Rhizobial strains effectives or ineffectives for nitrogen fixation isolated from bean seeds.</title>
        <authorList>
            <person name="Peralta H."/>
            <person name="Aguilar-Vera A."/>
            <person name="Mora Y."/>
            <person name="Vargas-Lagunas C."/>
            <person name="Girard L."/>
            <person name="Mora J."/>
        </authorList>
    </citation>
    <scope>NUCLEOTIDE SEQUENCE [LARGE SCALE GENOMIC DNA]</scope>
    <source>
        <strain evidence="8 9">CCGM3</strain>
    </source>
</reference>